<dbReference type="PANTHER" id="PTHR33608">
    <property type="entry name" value="BLL2464 PROTEIN"/>
    <property type="match status" value="1"/>
</dbReference>
<sequence>MATVPERLLRRLEWRLRRRLDGRLQGAYRTVWQGSGIDFTDLRAYTPEDDVRHIDWNVTARLDEPYVRQYTEDRELTAWLVVDRSASMRFGRPPDPSGADGAGTVGRAGAADGSGKAANGDGAAEGDGAARGDRAGRGDGARRDGGTARGKEFVATELAVALGRLVAQGGNRLGAILYDNHAHRVIPPRTGRDQVLRIAHELLRPPPAAGSGATTDLAAMLRLAASTTARRRSLVFVVSDFIGDPGWERPLAMLTHRHEVVVIRVVDPAELELPDLGLILVEDAETGEQLLVDTSDPLLRGRLAAEVDAREDALAERMRRAGVDPRHVSTDQDLLAVLVGLAGQSGRGRR</sequence>
<evidence type="ECO:0000256" key="1">
    <source>
        <dbReference type="SAM" id="MobiDB-lite"/>
    </source>
</evidence>
<dbReference type="Gene3D" id="3.40.50.410">
    <property type="entry name" value="von Willebrand factor, type A domain"/>
    <property type="match status" value="1"/>
</dbReference>
<dbReference type="EMBL" id="BONW01000004">
    <property type="protein sequence ID" value="GIG86424.1"/>
    <property type="molecule type" value="Genomic_DNA"/>
</dbReference>
<name>A0ABQ4DVD9_9ACTN</name>
<reference evidence="3 4" key="1">
    <citation type="submission" date="2021-01" db="EMBL/GenBank/DDBJ databases">
        <title>Whole genome shotgun sequence of Plantactinospora endophytica NBRC 110450.</title>
        <authorList>
            <person name="Komaki H."/>
            <person name="Tamura T."/>
        </authorList>
    </citation>
    <scope>NUCLEOTIDE SEQUENCE [LARGE SCALE GENOMIC DNA]</scope>
    <source>
        <strain evidence="3 4">NBRC 110450</strain>
    </source>
</reference>
<dbReference type="Pfam" id="PF01882">
    <property type="entry name" value="DUF58"/>
    <property type="match status" value="2"/>
</dbReference>
<keyword evidence="4" id="KW-1185">Reference proteome</keyword>
<dbReference type="Proteomes" id="UP000646749">
    <property type="component" value="Unassembled WGS sequence"/>
</dbReference>
<feature type="domain" description="DUF58" evidence="2">
    <location>
        <begin position="145"/>
        <end position="309"/>
    </location>
</feature>
<evidence type="ECO:0000259" key="2">
    <source>
        <dbReference type="Pfam" id="PF01882"/>
    </source>
</evidence>
<protein>
    <recommendedName>
        <fullName evidence="2">DUF58 domain-containing protein</fullName>
    </recommendedName>
</protein>
<evidence type="ECO:0000313" key="4">
    <source>
        <dbReference type="Proteomes" id="UP000646749"/>
    </source>
</evidence>
<proteinExistence type="predicted"/>
<feature type="compositionally biased region" description="Basic and acidic residues" evidence="1">
    <location>
        <begin position="128"/>
        <end position="148"/>
    </location>
</feature>
<accession>A0ABQ4DVD9</accession>
<evidence type="ECO:0000313" key="3">
    <source>
        <dbReference type="EMBL" id="GIG86424.1"/>
    </source>
</evidence>
<feature type="region of interest" description="Disordered" evidence="1">
    <location>
        <begin position="89"/>
        <end position="148"/>
    </location>
</feature>
<dbReference type="InterPro" id="IPR002881">
    <property type="entry name" value="DUF58"/>
</dbReference>
<organism evidence="3 4">
    <name type="scientific">Plantactinospora endophytica</name>
    <dbReference type="NCBI Taxonomy" id="673535"/>
    <lineage>
        <taxon>Bacteria</taxon>
        <taxon>Bacillati</taxon>
        <taxon>Actinomycetota</taxon>
        <taxon>Actinomycetes</taxon>
        <taxon>Micromonosporales</taxon>
        <taxon>Micromonosporaceae</taxon>
        <taxon>Plantactinospora</taxon>
    </lineage>
</organism>
<dbReference type="RefSeq" id="WP_239140162.1">
    <property type="nucleotide sequence ID" value="NZ_BONW01000004.1"/>
</dbReference>
<comment type="caution">
    <text evidence="3">The sequence shown here is derived from an EMBL/GenBank/DDBJ whole genome shotgun (WGS) entry which is preliminary data.</text>
</comment>
<dbReference type="InterPro" id="IPR036465">
    <property type="entry name" value="vWFA_dom_sf"/>
</dbReference>
<dbReference type="SUPFAM" id="SSF53300">
    <property type="entry name" value="vWA-like"/>
    <property type="match status" value="1"/>
</dbReference>
<feature type="domain" description="DUF58" evidence="2">
    <location>
        <begin position="41"/>
        <end position="91"/>
    </location>
</feature>
<gene>
    <name evidence="3" type="ORF">Pen02_13600</name>
</gene>
<dbReference type="PANTHER" id="PTHR33608:SF6">
    <property type="entry name" value="BLL2464 PROTEIN"/>
    <property type="match status" value="1"/>
</dbReference>